<dbReference type="NCBIfam" id="TIGR03752">
    <property type="entry name" value="conj_TIGR03752"/>
    <property type="match status" value="1"/>
</dbReference>
<sequence>MGQNKFVQYGAVLLLLVAILIGVKACKEDRPVSNDAVHVGGGEQLSEAALAGLGIEGDTEKDVVATLIGEVRSLRDGMATLREDNAALREDNADLQKMEHAIGRRMESKLTEAEQKVQTQASAEYASMMRRLEEAERKLAHAQSQRGAGGLGVAAGSIEPSETVWIQPLGRQEGSEEGLLDTLDNAQSDLRRRIALDELPGIAGRRGGEDPIIPYFTIPRNATLVKSTAMTALVGRVPFGGQVTDPYSFKVIIGRENLMANGIELPDVAYSIASGRAVGDWTLGCVRGDLYSLTFVFQDGTIRTVPKAQDIYEGTASQRDIKIGELSDAFGNPCVVGERITNAYTYLAQRMGVVTASAAAEAAAASQTTQITSVDGSGTGVNTVVDGSTSDYILGRSIADGSMEVARWLDERQAQQFDAIYVPPGAEVAMHITEQIEIDYDPNGRKTNHAALAAGGYRELD</sequence>
<dbReference type="EMBL" id="PKUS01000023">
    <property type="protein sequence ID" value="PLW67772.1"/>
    <property type="molecule type" value="Genomic_DNA"/>
</dbReference>
<evidence type="ECO:0000313" key="2">
    <source>
        <dbReference type="EMBL" id="PLW67772.1"/>
    </source>
</evidence>
<organism evidence="2 3">
    <name type="scientific">Pseudohalioglobus lutimaris</name>
    <dbReference type="NCBI Taxonomy" id="1737061"/>
    <lineage>
        <taxon>Bacteria</taxon>
        <taxon>Pseudomonadati</taxon>
        <taxon>Pseudomonadota</taxon>
        <taxon>Gammaproteobacteria</taxon>
        <taxon>Cellvibrionales</taxon>
        <taxon>Halieaceae</taxon>
        <taxon>Pseudohalioglobus</taxon>
    </lineage>
</organism>
<keyword evidence="1" id="KW-0175">Coiled coil</keyword>
<accession>A0A2N5WZW6</accession>
<proteinExistence type="predicted"/>
<evidence type="ECO:0000256" key="1">
    <source>
        <dbReference type="SAM" id="Coils"/>
    </source>
</evidence>
<reference evidence="2 3" key="1">
    <citation type="submission" date="2018-01" db="EMBL/GenBank/DDBJ databases">
        <title>The draft genome sequence of Halioglobus lutimaris HF004.</title>
        <authorList>
            <person name="Du Z.-J."/>
            <person name="Shi M.-J."/>
        </authorList>
    </citation>
    <scope>NUCLEOTIDE SEQUENCE [LARGE SCALE GENOMIC DNA]</scope>
    <source>
        <strain evidence="2 3">HF004</strain>
    </source>
</reference>
<comment type="caution">
    <text evidence="2">The sequence shown here is derived from an EMBL/GenBank/DDBJ whole genome shotgun (WGS) entry which is preliminary data.</text>
</comment>
<dbReference type="InterPro" id="IPR021207">
    <property type="entry name" value="Integr_conj_element_PFL4705"/>
</dbReference>
<feature type="coiled-coil region" evidence="1">
    <location>
        <begin position="71"/>
        <end position="145"/>
    </location>
</feature>
<dbReference type="RefSeq" id="WP_101518539.1">
    <property type="nucleotide sequence ID" value="NZ_PKUS01000023.1"/>
</dbReference>
<dbReference type="AlphaFoldDB" id="A0A2N5WZW6"/>
<dbReference type="Proteomes" id="UP000235005">
    <property type="component" value="Unassembled WGS sequence"/>
</dbReference>
<dbReference type="OrthoDB" id="7061550at2"/>
<gene>
    <name evidence="2" type="ORF">C0039_15240</name>
</gene>
<protein>
    <submittedName>
        <fullName evidence="2">TIGR03752 family integrating conjugative element protein</fullName>
    </submittedName>
</protein>
<name>A0A2N5WZW6_9GAMM</name>
<keyword evidence="3" id="KW-1185">Reference proteome</keyword>
<evidence type="ECO:0000313" key="3">
    <source>
        <dbReference type="Proteomes" id="UP000235005"/>
    </source>
</evidence>